<sequence>MNVMDAAYNLVAAYPGGAASLAPRVGKAATTLAHEVNRTGTAKLGLETAVAISVMSQDLRILDAFAAQCGRMTLPLPEVLQEGDSTVLARLGDMLREQSHVVREVTESLADGYISANEQARIRLEAGELIATATHLLKAVDQMRRQGAAAEGFPEVAS</sequence>
<dbReference type="RefSeq" id="WP_011794745.1">
    <property type="nucleotide sequence ID" value="NZ_CP023687.1"/>
</dbReference>
<keyword evidence="2" id="KW-1185">Reference proteome</keyword>
<evidence type="ECO:0000313" key="1">
    <source>
        <dbReference type="EMBL" id="WIY47473.1"/>
    </source>
</evidence>
<name>A0ABY9AKV6_PARCI</name>
<dbReference type="Proteomes" id="UP001242732">
    <property type="component" value="Chromosome"/>
</dbReference>
<organism evidence="1 2">
    <name type="scientific">Paracidovorax citrulli</name>
    <name type="common">Acidovorax citrulli</name>
    <dbReference type="NCBI Taxonomy" id="80869"/>
    <lineage>
        <taxon>Bacteria</taxon>
        <taxon>Pseudomonadati</taxon>
        <taxon>Pseudomonadota</taxon>
        <taxon>Betaproteobacteria</taxon>
        <taxon>Burkholderiales</taxon>
        <taxon>Comamonadaceae</taxon>
        <taxon>Paracidovorax</taxon>
    </lineage>
</organism>
<protein>
    <submittedName>
        <fullName evidence="1">Uncharacterized protein</fullName>
    </submittedName>
</protein>
<proteinExistence type="predicted"/>
<dbReference type="InterPro" id="IPR009679">
    <property type="entry name" value="Phage_186_CII-like"/>
</dbReference>
<dbReference type="Pfam" id="PF06892">
    <property type="entry name" value="Phage_CP76"/>
    <property type="match status" value="1"/>
</dbReference>
<accession>A0ABY9AKV6</accession>
<reference evidence="1 2" key="1">
    <citation type="submission" date="2023-06" db="EMBL/GenBank/DDBJ databases">
        <authorList>
            <person name="Ham H."/>
            <person name="Park D.S."/>
        </authorList>
    </citation>
    <scope>NUCLEOTIDE SEQUENCE [LARGE SCALE GENOMIC DNA]</scope>
    <source>
        <strain evidence="1 2">KACC 17005</strain>
    </source>
</reference>
<evidence type="ECO:0000313" key="2">
    <source>
        <dbReference type="Proteomes" id="UP001242732"/>
    </source>
</evidence>
<dbReference type="EMBL" id="CP127363">
    <property type="protein sequence ID" value="WIY47473.1"/>
    <property type="molecule type" value="Genomic_DNA"/>
</dbReference>
<gene>
    <name evidence="1" type="ORF">QRO08_16725</name>
</gene>